<dbReference type="EMBL" id="KT001919">
    <property type="protein sequence ID" value="AKU44606.1"/>
    <property type="molecule type" value="Genomic_DNA"/>
</dbReference>
<organism evidence="1 2">
    <name type="scientific">Klebsiella phage Miro</name>
    <dbReference type="NCBI Taxonomy" id="1675608"/>
    <lineage>
        <taxon>Viruses</taxon>
        <taxon>Duplodnaviria</taxon>
        <taxon>Heunggongvirae</taxon>
        <taxon>Uroviricota</taxon>
        <taxon>Caudoviricetes</taxon>
        <taxon>Pantevenvirales</taxon>
        <taxon>Straboviridae</taxon>
        <taxon>Slopekvirus</taxon>
        <taxon>Klebsiella virus Miro</taxon>
    </lineage>
</organism>
<reference evidence="1 2" key="1">
    <citation type="journal article" date="2015" name="Genome Announc.">
        <title>Complete Genome Sequence of Klebsiella pneumoniae Carbapenemase-Producing K. pneumoniae Myophage Miro.</title>
        <authorList>
            <person name="Mijalis E.M."/>
            <person name="Lessor L.E."/>
            <person name="Cahill J.L."/>
            <person name="Rasche E.S."/>
            <person name="Kuty Everett G.F."/>
        </authorList>
    </citation>
    <scope>NUCLEOTIDE SEQUENCE [LARGE SCALE GENOMIC DNA]</scope>
</reference>
<dbReference type="Proteomes" id="UP000222117">
    <property type="component" value="Segment"/>
</dbReference>
<accession>A0A0K1LPV9</accession>
<evidence type="ECO:0000313" key="1">
    <source>
        <dbReference type="EMBL" id="AKU44606.1"/>
    </source>
</evidence>
<sequence length="102" mass="11791">MKIIVKVKDVEKILREVDRIGREGLDYLEGFNSIDINLLFAKLRCVVNANKEVGLYCPNGPTYTWGNISQDIEFTFEEYAVIIDTLKMGRNIRENKNMLEGF</sequence>
<proteinExistence type="predicted"/>
<evidence type="ECO:0000313" key="2">
    <source>
        <dbReference type="Proteomes" id="UP000222117"/>
    </source>
</evidence>
<gene>
    <name evidence="1" type="ORF">CPT_Miro22</name>
</gene>
<name>A0A0K1LPV9_9CAUD</name>
<protein>
    <submittedName>
        <fullName evidence="1">Uncharacterized protein</fullName>
    </submittedName>
</protein>